<dbReference type="EMBL" id="DP000010">
    <property type="protein sequence ID" value="ABA94693.1"/>
    <property type="molecule type" value="Genomic_DNA"/>
</dbReference>
<name>Q2R175_ORYSJ</name>
<dbReference type="InterPro" id="IPR045012">
    <property type="entry name" value="NLP"/>
</dbReference>
<reference evidence="1" key="2">
    <citation type="submission" date="2005-04" db="EMBL/GenBank/DDBJ databases">
        <authorList>
            <person name="Buell C.R."/>
            <person name="Wing R.A."/>
            <person name="McCombie W.A."/>
            <person name="Ouyang S."/>
        </authorList>
    </citation>
    <scope>NUCLEOTIDE SEQUENCE</scope>
</reference>
<reference evidence="1" key="3">
    <citation type="submission" date="2006-01" db="EMBL/GenBank/DDBJ databases">
        <authorList>
            <person name="Buell R."/>
        </authorList>
    </citation>
    <scope>NUCLEOTIDE SEQUENCE</scope>
</reference>
<protein>
    <submittedName>
        <fullName evidence="1">NIN-like protein 2, putative</fullName>
    </submittedName>
</protein>
<proteinExistence type="predicted"/>
<dbReference type="GO" id="GO:0003700">
    <property type="term" value="F:DNA-binding transcription factor activity"/>
    <property type="evidence" value="ECO:0007669"/>
    <property type="project" value="InterPro"/>
</dbReference>
<organism evidence="1">
    <name type="scientific">Oryza sativa subsp. japonica</name>
    <name type="common">Rice</name>
    <dbReference type="NCBI Taxonomy" id="39947"/>
    <lineage>
        <taxon>Eukaryota</taxon>
        <taxon>Viridiplantae</taxon>
        <taxon>Streptophyta</taxon>
        <taxon>Embryophyta</taxon>
        <taxon>Tracheophyta</taxon>
        <taxon>Spermatophyta</taxon>
        <taxon>Magnoliopsida</taxon>
        <taxon>Liliopsida</taxon>
        <taxon>Poales</taxon>
        <taxon>Poaceae</taxon>
        <taxon>BOP clade</taxon>
        <taxon>Oryzoideae</taxon>
        <taxon>Oryzeae</taxon>
        <taxon>Oryzinae</taxon>
        <taxon>Oryza</taxon>
        <taxon>Oryza sativa</taxon>
    </lineage>
</organism>
<dbReference type="PANTHER" id="PTHR32002:SF74">
    <property type="entry name" value="OS02G0136000 PROTEIN"/>
    <property type="match status" value="1"/>
</dbReference>
<dbReference type="AlphaFoldDB" id="Q2R175"/>
<dbReference type="PANTHER" id="PTHR32002">
    <property type="entry name" value="PROTEIN NLP8"/>
    <property type="match status" value="1"/>
</dbReference>
<evidence type="ECO:0000313" key="1">
    <source>
        <dbReference type="EMBL" id="ABA94693.1"/>
    </source>
</evidence>
<gene>
    <name evidence="1" type="ordered locus">LOC_Os11g40110</name>
</gene>
<accession>Q2R175</accession>
<sequence length="249" mass="27562">MVQVWAPVRDGARRVLATRGQPFVLASQCHRLFQYRTVSLTCVFPVGGAAAADKQGLPARAFDTGTLEWTPNVQCYGSGEYARISYALIYDIQGSLFLPILDPDDASSPLAVLELVSTALRLRGSGEVQGLLAVNQIVNRDETGAAMAEVSELLTTFNEQVVFEIPKDCISNDPLVTERNTKLVKFYEEIAQNRYQRYHLIEAGAGKKKLTKSWENLQTKLKTARTYQQDVRQVGGKAVPIPAHFTDEV</sequence>
<reference evidence="1" key="1">
    <citation type="journal article" date="2005" name="BMC Biol.">
        <title>The sequence of rice chromosomes 11 and 12, rich in disease resistance genes and recent gene duplications.</title>
        <authorList>
            <consortium name="The rice chromosomes 11 and 12 sequencing consortia"/>
        </authorList>
    </citation>
    <scope>NUCLEOTIDE SEQUENCE [LARGE SCALE GENOMIC DNA]</scope>
</reference>